<reference evidence="1 2" key="1">
    <citation type="submission" date="2017-04" db="EMBL/GenBank/DDBJ databases">
        <authorList>
            <person name="Afonso C.L."/>
            <person name="Miller P.J."/>
            <person name="Scott M.A."/>
            <person name="Spackman E."/>
            <person name="Goraichik I."/>
            <person name="Dimitrov K.M."/>
            <person name="Suarez D.L."/>
            <person name="Swayne D.E."/>
        </authorList>
    </citation>
    <scope>NUCLEOTIDE SEQUENCE [LARGE SCALE GENOMIC DNA]</scope>
    <source>
        <strain evidence="1 2">DSM 3385</strain>
    </source>
</reference>
<dbReference type="STRING" id="1121400.SAMN02746065_1389"/>
<dbReference type="RefSeq" id="WP_084071709.1">
    <property type="nucleotide sequence ID" value="NZ_FWXY01000038.1"/>
</dbReference>
<name>A0A1W2EPY6_9BACT</name>
<sequence length="92" mass="10440">MNVTVVFHGPLSGWLGVERASFKLCEGALLTDLLTEIAGRFRQRMPGPLWKDKENKFNDRVLAYTGRQQIKRPETLLADKQEITFYLMVAGG</sequence>
<protein>
    <recommendedName>
        <fullName evidence="3">ThiS family protein</fullName>
    </recommendedName>
</protein>
<dbReference type="InterPro" id="IPR012675">
    <property type="entry name" value="Beta-grasp_dom_sf"/>
</dbReference>
<dbReference type="InterPro" id="IPR016155">
    <property type="entry name" value="Mopterin_synth/thiamin_S_b"/>
</dbReference>
<evidence type="ECO:0000313" key="1">
    <source>
        <dbReference type="EMBL" id="SMD11774.1"/>
    </source>
</evidence>
<gene>
    <name evidence="1" type="ORF">SAMN02746065_1389</name>
</gene>
<dbReference type="EMBL" id="FWXY01000038">
    <property type="protein sequence ID" value="SMD11774.1"/>
    <property type="molecule type" value="Genomic_DNA"/>
</dbReference>
<evidence type="ECO:0008006" key="3">
    <source>
        <dbReference type="Google" id="ProtNLM"/>
    </source>
</evidence>
<dbReference type="SUPFAM" id="SSF54285">
    <property type="entry name" value="MoaD/ThiS"/>
    <property type="match status" value="1"/>
</dbReference>
<accession>A0A1W2EPY6</accession>
<dbReference type="Gene3D" id="3.10.20.30">
    <property type="match status" value="1"/>
</dbReference>
<evidence type="ECO:0000313" key="2">
    <source>
        <dbReference type="Proteomes" id="UP000192418"/>
    </source>
</evidence>
<dbReference type="AlphaFoldDB" id="A0A1W2EPY6"/>
<organism evidence="1 2">
    <name type="scientific">Desulfocicer vacuolatum DSM 3385</name>
    <dbReference type="NCBI Taxonomy" id="1121400"/>
    <lineage>
        <taxon>Bacteria</taxon>
        <taxon>Pseudomonadati</taxon>
        <taxon>Thermodesulfobacteriota</taxon>
        <taxon>Desulfobacteria</taxon>
        <taxon>Desulfobacterales</taxon>
        <taxon>Desulfobacteraceae</taxon>
        <taxon>Desulfocicer</taxon>
    </lineage>
</organism>
<proteinExistence type="predicted"/>
<dbReference type="Proteomes" id="UP000192418">
    <property type="component" value="Unassembled WGS sequence"/>
</dbReference>
<keyword evidence="2" id="KW-1185">Reference proteome</keyword>